<evidence type="ECO:0000313" key="3">
    <source>
        <dbReference type="Proteomes" id="UP000242642"/>
    </source>
</evidence>
<dbReference type="EMBL" id="FOHV01000027">
    <property type="protein sequence ID" value="SET44698.1"/>
    <property type="molecule type" value="Genomic_DNA"/>
</dbReference>
<proteinExistence type="predicted"/>
<keyword evidence="3" id="KW-1185">Reference proteome</keyword>
<dbReference type="SUPFAM" id="SSF49373">
    <property type="entry name" value="Invasin/intimin cell-adhesion fragments"/>
    <property type="match status" value="2"/>
</dbReference>
<name>A0A1I0EHU3_9GAMM</name>
<dbReference type="InterPro" id="IPR015217">
    <property type="entry name" value="Invasin_dom_3"/>
</dbReference>
<evidence type="ECO:0000313" key="2">
    <source>
        <dbReference type="EMBL" id="SET44698.1"/>
    </source>
</evidence>
<evidence type="ECO:0000259" key="1">
    <source>
        <dbReference type="Pfam" id="PF09134"/>
    </source>
</evidence>
<reference evidence="3" key="1">
    <citation type="submission" date="2016-10" db="EMBL/GenBank/DDBJ databases">
        <authorList>
            <person name="Varghese N."/>
            <person name="Submissions S."/>
        </authorList>
    </citation>
    <scope>NUCLEOTIDE SEQUENCE [LARGE SCALE GENOMIC DNA]</scope>
    <source>
        <strain evidence="3">DSM 18579</strain>
    </source>
</reference>
<dbReference type="InterPro" id="IPR008964">
    <property type="entry name" value="Invasin/intimin_cell_adhesion"/>
</dbReference>
<sequence>QINQENVNSLRTFKTGRLDLVERNNVITLDYRRKPVDNRATQSLANASITIAADKPVVVADGTSTTIALGILADEFGNPIVNQEINVEITLEGVTTTTRVTTDSEGKYAVPVPSSSTAGAIANITATTVNLPTNISASTSVLYNGDITTKQLTFNSVKDLLVANIMNYSDLIVTVTDTSGRPIINEEVTIVNKESGETYTGITDATGKFVYEYAPYDPNDKTRFVPGTNIVFEANFVNDPQELKIDQLTLSYGRIEANVNEQTSSLAINVPAEHKFTLKPLMNAIDLTSAQPSVVVDLETKFGLVEEIDYEIEVTPTREIGLSGSYMAVEFDVYITLLDTANTRAKLSEITFNDYYRIDVVRLDIPQIDPKLYALNKITKEYFFIF</sequence>
<feature type="non-terminal residue" evidence="2">
    <location>
        <position position="1"/>
    </location>
</feature>
<feature type="domain" description="Invasin" evidence="1">
    <location>
        <begin position="47"/>
        <end position="141"/>
    </location>
</feature>
<accession>A0A1I0EHU3</accession>
<dbReference type="Proteomes" id="UP000242642">
    <property type="component" value="Unassembled WGS sequence"/>
</dbReference>
<dbReference type="AlphaFoldDB" id="A0A1I0EHU3"/>
<gene>
    <name evidence="2" type="ORF">SAMN02583745_02383</name>
</gene>
<dbReference type="RefSeq" id="WP_177168663.1">
    <property type="nucleotide sequence ID" value="NZ_FOHV01000027.1"/>
</dbReference>
<dbReference type="Gene3D" id="2.60.40.10">
    <property type="entry name" value="Immunoglobulins"/>
    <property type="match status" value="1"/>
</dbReference>
<protein>
    <recommendedName>
        <fullName evidence="1">Invasin domain-containing protein</fullName>
    </recommendedName>
</protein>
<dbReference type="InterPro" id="IPR013783">
    <property type="entry name" value="Ig-like_fold"/>
</dbReference>
<organism evidence="2 3">
    <name type="scientific">Thorsellia anophelis DSM 18579</name>
    <dbReference type="NCBI Taxonomy" id="1123402"/>
    <lineage>
        <taxon>Bacteria</taxon>
        <taxon>Pseudomonadati</taxon>
        <taxon>Pseudomonadota</taxon>
        <taxon>Gammaproteobacteria</taxon>
        <taxon>Enterobacterales</taxon>
        <taxon>Thorselliaceae</taxon>
        <taxon>Thorsellia</taxon>
    </lineage>
</organism>
<dbReference type="Pfam" id="PF09134">
    <property type="entry name" value="Invasin_D3"/>
    <property type="match status" value="1"/>
</dbReference>